<proteinExistence type="predicted"/>
<evidence type="ECO:0000256" key="1">
    <source>
        <dbReference type="SAM" id="Coils"/>
    </source>
</evidence>
<sequence>MPLRKRKSPERPASSKSPEISRSHVNSIKERTSSVGLPSVIPNSTRRVSFAPNLPSMKTSQDIGDSRISLKTLLNAIKTMEGRLEGKIEILASRPLINDESPNFLKRDSVKSILERSKEELSRTVKCRNAALKESQKLKEDLEAVEDRENKKVGNFQRQLAEAKEDNCKVTIMLENVLASHS</sequence>
<gene>
    <name evidence="3" type="ORF">CK820_G0014742</name>
</gene>
<dbReference type="PANTHER" id="PTHR35352:SF1">
    <property type="entry name" value="COILED-COIL DOMAIN-CONTAINING PROTEIN 150"/>
    <property type="match status" value="1"/>
</dbReference>
<organism evidence="3 4">
    <name type="scientific">Pan troglodytes</name>
    <name type="common">Chimpanzee</name>
    <dbReference type="NCBI Taxonomy" id="9598"/>
    <lineage>
        <taxon>Eukaryota</taxon>
        <taxon>Metazoa</taxon>
        <taxon>Chordata</taxon>
        <taxon>Craniata</taxon>
        <taxon>Vertebrata</taxon>
        <taxon>Euteleostomi</taxon>
        <taxon>Mammalia</taxon>
        <taxon>Eutheria</taxon>
        <taxon>Euarchontoglires</taxon>
        <taxon>Primates</taxon>
        <taxon>Haplorrhini</taxon>
        <taxon>Catarrhini</taxon>
        <taxon>Hominidae</taxon>
        <taxon>Pan</taxon>
    </lineage>
</organism>
<feature type="compositionally biased region" description="Basic and acidic residues" evidence="2">
    <location>
        <begin position="19"/>
        <end position="32"/>
    </location>
</feature>
<evidence type="ECO:0000313" key="3">
    <source>
        <dbReference type="EMBL" id="PNI66714.1"/>
    </source>
</evidence>
<dbReference type="AlphaFoldDB" id="A0A2J8N4M5"/>
<protein>
    <submittedName>
        <fullName evidence="3">CCDC150 isoform 14</fullName>
    </submittedName>
</protein>
<feature type="coiled-coil region" evidence="1">
    <location>
        <begin position="128"/>
        <end position="166"/>
    </location>
</feature>
<feature type="region of interest" description="Disordered" evidence="2">
    <location>
        <begin position="1"/>
        <end position="42"/>
    </location>
</feature>
<evidence type="ECO:0000313" key="4">
    <source>
        <dbReference type="Proteomes" id="UP000236370"/>
    </source>
</evidence>
<dbReference type="InterPro" id="IPR038807">
    <property type="entry name" value="CCDC150"/>
</dbReference>
<dbReference type="PANTHER" id="PTHR35352">
    <property type="entry name" value="COILED-COIL DOMAIN-CONTAINING PROTEIN 150"/>
    <property type="match status" value="1"/>
</dbReference>
<evidence type="ECO:0000256" key="2">
    <source>
        <dbReference type="SAM" id="MobiDB-lite"/>
    </source>
</evidence>
<reference evidence="3 4" key="1">
    <citation type="submission" date="2017-12" db="EMBL/GenBank/DDBJ databases">
        <title>High-resolution comparative analysis of great ape genomes.</title>
        <authorList>
            <person name="Pollen A."/>
            <person name="Hastie A."/>
            <person name="Hormozdiari F."/>
            <person name="Dougherty M."/>
            <person name="Liu R."/>
            <person name="Chaisson M."/>
            <person name="Hoppe E."/>
            <person name="Hill C."/>
            <person name="Pang A."/>
            <person name="Hillier L."/>
            <person name="Baker C."/>
            <person name="Armstrong J."/>
            <person name="Shendure J."/>
            <person name="Paten B."/>
            <person name="Wilson R."/>
            <person name="Chao H."/>
            <person name="Schneider V."/>
            <person name="Ventura M."/>
            <person name="Kronenberg Z."/>
            <person name="Murali S."/>
            <person name="Gordon D."/>
            <person name="Cantsilieris S."/>
            <person name="Munson K."/>
            <person name="Nelson B."/>
            <person name="Raja A."/>
            <person name="Underwood J."/>
            <person name="Diekhans M."/>
            <person name="Fiddes I."/>
            <person name="Haussler D."/>
            <person name="Eichler E."/>
        </authorList>
    </citation>
    <scope>NUCLEOTIDE SEQUENCE [LARGE SCALE GENOMIC DNA]</scope>
    <source>
        <strain evidence="3">Yerkes chimp pedigree #C0471</strain>
    </source>
</reference>
<dbReference type="Proteomes" id="UP000236370">
    <property type="component" value="Unassembled WGS sequence"/>
</dbReference>
<name>A0A2J8N4M5_PANTR</name>
<comment type="caution">
    <text evidence="3">The sequence shown here is derived from an EMBL/GenBank/DDBJ whole genome shotgun (WGS) entry which is preliminary data.</text>
</comment>
<keyword evidence="1" id="KW-0175">Coiled coil</keyword>
<feature type="compositionally biased region" description="Polar residues" evidence="2">
    <location>
        <begin position="33"/>
        <end position="42"/>
    </location>
</feature>
<accession>A0A2J8N4M5</accession>
<dbReference type="EMBL" id="NBAG03000236">
    <property type="protein sequence ID" value="PNI66714.1"/>
    <property type="molecule type" value="Genomic_DNA"/>
</dbReference>